<dbReference type="Proteomes" id="UP000838672">
    <property type="component" value="Unassembled WGS sequence"/>
</dbReference>
<protein>
    <recommendedName>
        <fullName evidence="1">SnoaL-like domain-containing protein</fullName>
    </recommendedName>
</protein>
<dbReference type="InterPro" id="IPR032710">
    <property type="entry name" value="NTF2-like_dom_sf"/>
</dbReference>
<evidence type="ECO:0000313" key="3">
    <source>
        <dbReference type="Proteomes" id="UP000838672"/>
    </source>
</evidence>
<proteinExistence type="predicted"/>
<keyword evidence="3" id="KW-1185">Reference proteome</keyword>
<dbReference type="Gene3D" id="3.10.450.50">
    <property type="match status" value="1"/>
</dbReference>
<dbReference type="InterPro" id="IPR037401">
    <property type="entry name" value="SnoaL-like"/>
</dbReference>
<accession>A0ABM8ZX38</accession>
<dbReference type="Pfam" id="PF13474">
    <property type="entry name" value="SnoaL_3"/>
    <property type="match status" value="1"/>
</dbReference>
<comment type="caution">
    <text evidence="2">The sequence shown here is derived from an EMBL/GenBank/DDBJ whole genome shotgun (WGS) entry which is preliminary data.</text>
</comment>
<evidence type="ECO:0000313" key="2">
    <source>
        <dbReference type="EMBL" id="CAH0535262.1"/>
    </source>
</evidence>
<dbReference type="EMBL" id="CAKLDI010000002">
    <property type="protein sequence ID" value="CAH0535262.1"/>
    <property type="molecule type" value="Genomic_DNA"/>
</dbReference>
<reference evidence="2" key="1">
    <citation type="submission" date="2021-11" db="EMBL/GenBank/DDBJ databases">
        <authorList>
            <person name="Rodrigo-Torres L."/>
            <person name="Arahal R. D."/>
            <person name="Lucena T."/>
        </authorList>
    </citation>
    <scope>NUCLEOTIDE SEQUENCE</scope>
    <source>
        <strain evidence="2">CECT 7929</strain>
    </source>
</reference>
<dbReference type="SUPFAM" id="SSF54427">
    <property type="entry name" value="NTF2-like"/>
    <property type="match status" value="1"/>
</dbReference>
<organism evidence="2 3">
    <name type="scientific">Vibrio stylophorae</name>
    <dbReference type="NCBI Taxonomy" id="659351"/>
    <lineage>
        <taxon>Bacteria</taxon>
        <taxon>Pseudomonadati</taxon>
        <taxon>Pseudomonadota</taxon>
        <taxon>Gammaproteobacteria</taxon>
        <taxon>Vibrionales</taxon>
        <taxon>Vibrionaceae</taxon>
        <taxon>Vibrio</taxon>
    </lineage>
</organism>
<feature type="domain" description="SnoaL-like" evidence="1">
    <location>
        <begin position="2"/>
        <end position="80"/>
    </location>
</feature>
<name>A0ABM8ZX38_9VIBR</name>
<evidence type="ECO:0000259" key="1">
    <source>
        <dbReference type="Pfam" id="PF13474"/>
    </source>
</evidence>
<dbReference type="RefSeq" id="WP_237468129.1">
    <property type="nucleotide sequence ID" value="NZ_CAKLDI010000002.1"/>
</dbReference>
<sequence>MVTNIVRQFWQTCATGEYQHLRPMLADDLKVIWPTSHEYYQGPDAFIAVNEAFGPNWCYQILTLEQVDAQQAISVVHVSKAGWPDSFYATSVFQFVELRIQTMTTYWAFQDKQPEWRIGLSEVYDPKADFLETSE</sequence>
<gene>
    <name evidence="2" type="ORF">VST7929_02896</name>
</gene>